<organism evidence="1 2">
    <name type="scientific">Rosa chinensis</name>
    <name type="common">China rose</name>
    <dbReference type="NCBI Taxonomy" id="74649"/>
    <lineage>
        <taxon>Eukaryota</taxon>
        <taxon>Viridiplantae</taxon>
        <taxon>Streptophyta</taxon>
        <taxon>Embryophyta</taxon>
        <taxon>Tracheophyta</taxon>
        <taxon>Spermatophyta</taxon>
        <taxon>Magnoliopsida</taxon>
        <taxon>eudicotyledons</taxon>
        <taxon>Gunneridae</taxon>
        <taxon>Pentapetalae</taxon>
        <taxon>rosids</taxon>
        <taxon>fabids</taxon>
        <taxon>Rosales</taxon>
        <taxon>Rosaceae</taxon>
        <taxon>Rosoideae</taxon>
        <taxon>Rosoideae incertae sedis</taxon>
        <taxon>Rosa</taxon>
    </lineage>
</organism>
<gene>
    <name evidence="1" type="ORF">RchiOBHm_Chr4g0444041</name>
</gene>
<evidence type="ECO:0000313" key="2">
    <source>
        <dbReference type="Proteomes" id="UP000238479"/>
    </source>
</evidence>
<reference evidence="1 2" key="1">
    <citation type="journal article" date="2018" name="Nat. Genet.">
        <title>The Rosa genome provides new insights in the design of modern roses.</title>
        <authorList>
            <person name="Bendahmane M."/>
        </authorList>
    </citation>
    <scope>NUCLEOTIDE SEQUENCE [LARGE SCALE GENOMIC DNA]</scope>
    <source>
        <strain evidence="2">cv. Old Blush</strain>
    </source>
</reference>
<dbReference type="Proteomes" id="UP000238479">
    <property type="component" value="Chromosome 4"/>
</dbReference>
<dbReference type="EMBL" id="PDCK01000042">
    <property type="protein sequence ID" value="PRQ41174.1"/>
    <property type="molecule type" value="Genomic_DNA"/>
</dbReference>
<proteinExistence type="predicted"/>
<dbReference type="Gramene" id="PRQ41174">
    <property type="protein sequence ID" value="PRQ41174"/>
    <property type="gene ID" value="RchiOBHm_Chr4g0444041"/>
</dbReference>
<evidence type="ECO:0000313" key="1">
    <source>
        <dbReference type="EMBL" id="PRQ41174.1"/>
    </source>
</evidence>
<dbReference type="AlphaFoldDB" id="A0A2P6R433"/>
<accession>A0A2P6R433</accession>
<sequence>MVRWFREKLRMPRTFSFATVEDPIDIWLLAARIEEFEIEPIQFQVWERVFQFVFDLLAFVSFMRFRIIL</sequence>
<name>A0A2P6R433_ROSCH</name>
<keyword evidence="2" id="KW-1185">Reference proteome</keyword>
<protein>
    <submittedName>
        <fullName evidence="1">Uncharacterized protein</fullName>
    </submittedName>
</protein>
<comment type="caution">
    <text evidence="1">The sequence shown here is derived from an EMBL/GenBank/DDBJ whole genome shotgun (WGS) entry which is preliminary data.</text>
</comment>